<protein>
    <submittedName>
        <fullName evidence="1">Uncharacterized protein</fullName>
    </submittedName>
</protein>
<dbReference type="EMBL" id="CADCTW010000090">
    <property type="protein sequence ID" value="CAA9319888.1"/>
    <property type="molecule type" value="Genomic_DNA"/>
</dbReference>
<reference evidence="1" key="1">
    <citation type="submission" date="2020-02" db="EMBL/GenBank/DDBJ databases">
        <authorList>
            <person name="Meier V. D."/>
        </authorList>
    </citation>
    <scope>NUCLEOTIDE SEQUENCE</scope>
    <source>
        <strain evidence="1">AVDCRST_MAG68</strain>
    </source>
</reference>
<accession>A0A6J4KZR1</accession>
<name>A0A6J4KZR1_9BACT</name>
<sequence length="254" mass="29005">MTLALTRTVPPARAAELVARTVRVDELDAGTRDAAFALFDALYEGSDRARFDRDLAEKHRVILLRDRDTGALKGFSTLHLRTLHDLPGRPTVVFSGDTVVDRACWGQKQLQAEWVRVMLRLKLRHPHRPLYWFLISKGYRTYLLLANAFPRAVPRHDRADLPRLRAALDRVAAERFGGEYDPASSRVLYRTPHERVRDGVAPVDDALLRNPHVRFFVQRNPGHARGEELACLADVRLGDLLRVVGRVLWSRARR</sequence>
<proteinExistence type="predicted"/>
<evidence type="ECO:0000313" key="1">
    <source>
        <dbReference type="EMBL" id="CAA9319888.1"/>
    </source>
</evidence>
<dbReference type="AlphaFoldDB" id="A0A6J4KZR1"/>
<gene>
    <name evidence="1" type="ORF">AVDCRST_MAG68-1896</name>
</gene>
<organism evidence="1">
    <name type="scientific">uncultured Gemmatimonadota bacterium</name>
    <dbReference type="NCBI Taxonomy" id="203437"/>
    <lineage>
        <taxon>Bacteria</taxon>
        <taxon>Pseudomonadati</taxon>
        <taxon>Gemmatimonadota</taxon>
        <taxon>environmental samples</taxon>
    </lineage>
</organism>